<feature type="domain" description="N-acetyltransferase" evidence="3">
    <location>
        <begin position="10"/>
        <end position="150"/>
    </location>
</feature>
<dbReference type="AlphaFoldDB" id="A0A1E5LGR1"/>
<name>A0A1E5LGR1_9BACI</name>
<dbReference type="GO" id="GO:0016747">
    <property type="term" value="F:acyltransferase activity, transferring groups other than amino-acyl groups"/>
    <property type="evidence" value="ECO:0007669"/>
    <property type="project" value="InterPro"/>
</dbReference>
<comment type="caution">
    <text evidence="4">The sequence shown here is derived from an EMBL/GenBank/DDBJ whole genome shotgun (WGS) entry which is preliminary data.</text>
</comment>
<evidence type="ECO:0000313" key="4">
    <source>
        <dbReference type="EMBL" id="OEH93262.1"/>
    </source>
</evidence>
<organism evidence="4 5">
    <name type="scientific">Bacillus solimangrovi</name>
    <dbReference type="NCBI Taxonomy" id="1305675"/>
    <lineage>
        <taxon>Bacteria</taxon>
        <taxon>Bacillati</taxon>
        <taxon>Bacillota</taxon>
        <taxon>Bacilli</taxon>
        <taxon>Bacillales</taxon>
        <taxon>Bacillaceae</taxon>
        <taxon>Bacillus</taxon>
    </lineage>
</organism>
<evidence type="ECO:0000313" key="5">
    <source>
        <dbReference type="Proteomes" id="UP000095209"/>
    </source>
</evidence>
<dbReference type="EMBL" id="MJEH01000014">
    <property type="protein sequence ID" value="OEH93262.1"/>
    <property type="molecule type" value="Genomic_DNA"/>
</dbReference>
<dbReference type="Gene3D" id="3.40.630.30">
    <property type="match status" value="2"/>
</dbReference>
<dbReference type="Proteomes" id="UP000095209">
    <property type="component" value="Unassembled WGS sequence"/>
</dbReference>
<gene>
    <name evidence="4" type="ORF">BFG57_12745</name>
</gene>
<reference evidence="4 5" key="1">
    <citation type="submission" date="2016-08" db="EMBL/GenBank/DDBJ databases">
        <title>Genome of Bacillus solimangrovi GH2-4.</title>
        <authorList>
            <person name="Lim S."/>
            <person name="Kim B.-C."/>
        </authorList>
    </citation>
    <scope>NUCLEOTIDE SEQUENCE [LARGE SCALE GENOMIC DNA]</scope>
    <source>
        <strain evidence="4 5">GH2-4</strain>
    </source>
</reference>
<evidence type="ECO:0000256" key="1">
    <source>
        <dbReference type="ARBA" id="ARBA00022679"/>
    </source>
</evidence>
<evidence type="ECO:0000256" key="2">
    <source>
        <dbReference type="ARBA" id="ARBA00023315"/>
    </source>
</evidence>
<dbReference type="PANTHER" id="PTHR43420">
    <property type="entry name" value="ACETYLTRANSFERASE"/>
    <property type="match status" value="1"/>
</dbReference>
<keyword evidence="5" id="KW-1185">Reference proteome</keyword>
<sequence length="293" mass="33736">MDKTERENLIQFTSLTSELIQEIISLANICSEYDQIDLITPINESMLLERNGQETNDFLYFDHGKLVAFLGMYEIVDNGEIELTGMVHPNYRRKGIFQQLYSEANQECHLRGYEQIIGITEKQSEGGKGFLEHISAKYKFSEYTMKYELGMESIDNENFQIELRTTSDSDVHHLKKILMDAFHDDEQSTLSLINNNMNSDNQKLYTVFSNDEIIGTVTVSKSKGVVYISCLAVDLNEQGKGYGRAILKKLLKQLLLEGCEDIRLDVAVENERALGLYRSVGFKKQRIYDYYFC</sequence>
<dbReference type="Pfam" id="PF00583">
    <property type="entry name" value="Acetyltransf_1"/>
    <property type="match status" value="2"/>
</dbReference>
<protein>
    <recommendedName>
        <fullName evidence="3">N-acetyltransferase domain-containing protein</fullName>
    </recommendedName>
</protein>
<dbReference type="RefSeq" id="WP_069716727.1">
    <property type="nucleotide sequence ID" value="NZ_MJEH01000014.1"/>
</dbReference>
<evidence type="ECO:0000259" key="3">
    <source>
        <dbReference type="PROSITE" id="PS51186"/>
    </source>
</evidence>
<dbReference type="CDD" id="cd04301">
    <property type="entry name" value="NAT_SF"/>
    <property type="match status" value="2"/>
</dbReference>
<dbReference type="InterPro" id="IPR016181">
    <property type="entry name" value="Acyl_CoA_acyltransferase"/>
</dbReference>
<dbReference type="PROSITE" id="PS51186">
    <property type="entry name" value="GNAT"/>
    <property type="match status" value="2"/>
</dbReference>
<proteinExistence type="predicted"/>
<accession>A0A1E5LGR1</accession>
<feature type="domain" description="N-acetyltransferase" evidence="3">
    <location>
        <begin position="161"/>
        <end position="293"/>
    </location>
</feature>
<keyword evidence="2" id="KW-0012">Acyltransferase</keyword>
<dbReference type="PANTHER" id="PTHR43420:SF47">
    <property type="entry name" value="N-ACETYLTRANSFERASE DOMAIN-CONTAINING PROTEIN"/>
    <property type="match status" value="1"/>
</dbReference>
<keyword evidence="1" id="KW-0808">Transferase</keyword>
<dbReference type="InterPro" id="IPR050680">
    <property type="entry name" value="YpeA/RimI_acetyltransf"/>
</dbReference>
<dbReference type="STRING" id="1305675.BFG57_12745"/>
<dbReference type="InterPro" id="IPR000182">
    <property type="entry name" value="GNAT_dom"/>
</dbReference>
<dbReference type="SUPFAM" id="SSF55729">
    <property type="entry name" value="Acyl-CoA N-acyltransferases (Nat)"/>
    <property type="match status" value="2"/>
</dbReference>